<keyword evidence="6 30" id="KW-0808">Transferase</keyword>
<reference evidence="33" key="1">
    <citation type="submission" date="2025-08" db="UniProtKB">
        <authorList>
            <consortium name="Ensembl"/>
        </authorList>
    </citation>
    <scope>IDENTIFICATION</scope>
</reference>
<keyword evidence="15" id="KW-0472">Membrane</keyword>
<evidence type="ECO:0000256" key="18">
    <source>
        <dbReference type="ARBA" id="ARBA00024073"/>
    </source>
</evidence>
<dbReference type="InterPro" id="IPR020613">
    <property type="entry name" value="Thiolase_CS"/>
</dbReference>
<evidence type="ECO:0000256" key="17">
    <source>
        <dbReference type="ARBA" id="ARBA00024058"/>
    </source>
</evidence>
<evidence type="ECO:0000256" key="13">
    <source>
        <dbReference type="ARBA" id="ARBA00023098"/>
    </source>
</evidence>
<dbReference type="InterPro" id="IPR016039">
    <property type="entry name" value="Thiolase-like"/>
</dbReference>
<dbReference type="AlphaFoldDB" id="A0A8D0GFJ5"/>
<evidence type="ECO:0000256" key="30">
    <source>
        <dbReference type="RuleBase" id="RU003557"/>
    </source>
</evidence>
<keyword evidence="14" id="KW-0496">Mitochondrion</keyword>
<evidence type="ECO:0000256" key="2">
    <source>
        <dbReference type="ARBA" id="ARBA00004273"/>
    </source>
</evidence>
<evidence type="ECO:0000256" key="20">
    <source>
        <dbReference type="ARBA" id="ARBA00043259"/>
    </source>
</evidence>
<proteinExistence type="inferred from homology"/>
<evidence type="ECO:0000256" key="21">
    <source>
        <dbReference type="ARBA" id="ARBA00045672"/>
    </source>
</evidence>
<evidence type="ECO:0000256" key="27">
    <source>
        <dbReference type="ARBA" id="ARBA00049178"/>
    </source>
</evidence>
<comment type="catalytic activity">
    <reaction evidence="25">
        <text>decanoyl-CoA + acetyl-CoA = 3-oxododecanoyl-CoA + CoA</text>
        <dbReference type="Rhea" id="RHEA:31183"/>
        <dbReference type="ChEBI" id="CHEBI:57287"/>
        <dbReference type="ChEBI" id="CHEBI:57288"/>
        <dbReference type="ChEBI" id="CHEBI:61430"/>
        <dbReference type="ChEBI" id="CHEBI:62615"/>
    </reaction>
    <physiologicalReaction direction="right-to-left" evidence="25">
        <dbReference type="Rhea" id="RHEA:31185"/>
    </physiologicalReaction>
</comment>
<evidence type="ECO:0000313" key="34">
    <source>
        <dbReference type="Proteomes" id="UP000694392"/>
    </source>
</evidence>
<evidence type="ECO:0000256" key="7">
    <source>
        <dbReference type="ARBA" id="ARBA00022787"/>
    </source>
</evidence>
<dbReference type="GO" id="GO:0042645">
    <property type="term" value="C:mitochondrial nucleoid"/>
    <property type="evidence" value="ECO:0007669"/>
    <property type="project" value="Ensembl"/>
</dbReference>
<evidence type="ECO:0000256" key="15">
    <source>
        <dbReference type="ARBA" id="ARBA00023136"/>
    </source>
</evidence>
<keyword evidence="12" id="KW-0007">Acetylation</keyword>
<evidence type="ECO:0000256" key="16">
    <source>
        <dbReference type="ARBA" id="ARBA00023315"/>
    </source>
</evidence>
<dbReference type="GO" id="GO:0005654">
    <property type="term" value="C:nucleoplasm"/>
    <property type="evidence" value="ECO:0007669"/>
    <property type="project" value="Ensembl"/>
</dbReference>
<evidence type="ECO:0000256" key="29">
    <source>
        <dbReference type="ARBA" id="ARBA00049542"/>
    </source>
</evidence>
<keyword evidence="9" id="KW-0256">Endoplasmic reticulum</keyword>
<comment type="similarity">
    <text evidence="5 30">Belongs to the thiolase-like superfamily. Thiolase family.</text>
</comment>
<accession>A0A8D0GFJ5</accession>
<feature type="domain" description="Thiolase C-terminal" evidence="32">
    <location>
        <begin position="330"/>
        <end position="463"/>
    </location>
</feature>
<evidence type="ECO:0000256" key="25">
    <source>
        <dbReference type="ARBA" id="ARBA00048004"/>
    </source>
</evidence>
<evidence type="ECO:0000259" key="32">
    <source>
        <dbReference type="Pfam" id="PF02803"/>
    </source>
</evidence>
<evidence type="ECO:0000256" key="8">
    <source>
        <dbReference type="ARBA" id="ARBA00022792"/>
    </source>
</evidence>
<comment type="catalytic activity">
    <reaction evidence="27">
        <text>an acyl-CoA + acetyl-CoA = a 3-oxoacyl-CoA + CoA</text>
        <dbReference type="Rhea" id="RHEA:21564"/>
        <dbReference type="ChEBI" id="CHEBI:57287"/>
        <dbReference type="ChEBI" id="CHEBI:57288"/>
        <dbReference type="ChEBI" id="CHEBI:58342"/>
        <dbReference type="ChEBI" id="CHEBI:90726"/>
        <dbReference type="EC" id="2.3.1.16"/>
    </reaction>
    <physiologicalReaction direction="right-to-left" evidence="27">
        <dbReference type="Rhea" id="RHEA:21566"/>
    </physiologicalReaction>
</comment>
<dbReference type="InterPro" id="IPR002155">
    <property type="entry name" value="Thiolase"/>
</dbReference>
<evidence type="ECO:0000256" key="11">
    <source>
        <dbReference type="ARBA" id="ARBA00022946"/>
    </source>
</evidence>
<comment type="catalytic activity">
    <reaction evidence="24">
        <text>hexanoyl-CoA + acetyl-CoA = 3-oxooctanoyl-CoA + CoA</text>
        <dbReference type="Rhea" id="RHEA:31203"/>
        <dbReference type="ChEBI" id="CHEBI:57287"/>
        <dbReference type="ChEBI" id="CHEBI:57288"/>
        <dbReference type="ChEBI" id="CHEBI:62619"/>
        <dbReference type="ChEBI" id="CHEBI:62620"/>
    </reaction>
    <physiologicalReaction direction="right-to-left" evidence="24">
        <dbReference type="Rhea" id="RHEA:31205"/>
    </physiologicalReaction>
</comment>
<feature type="domain" description="Thiolase N-terminal" evidence="31">
    <location>
        <begin position="53"/>
        <end position="323"/>
    </location>
</feature>
<keyword evidence="13" id="KW-0443">Lipid metabolism</keyword>
<protein>
    <recommendedName>
        <fullName evidence="19">Trifunctional enzyme subunit beta, mitochondrial</fullName>
        <ecNumber evidence="17">2.3.1.155</ecNumber>
        <ecNumber evidence="18">2.3.1.16</ecNumber>
    </recommendedName>
    <alternativeName>
        <fullName evidence="20">TP-beta</fullName>
    </alternativeName>
</protein>
<evidence type="ECO:0000256" key="24">
    <source>
        <dbReference type="ARBA" id="ARBA00048001"/>
    </source>
</evidence>
<dbReference type="CDD" id="cd00751">
    <property type="entry name" value="thiolase"/>
    <property type="match status" value="1"/>
</dbReference>
<dbReference type="FunFam" id="3.40.47.10:FF:000020">
    <property type="entry name" value="Putative trifunctional enzyme subunit beta mitochondrial"/>
    <property type="match status" value="1"/>
</dbReference>
<dbReference type="InterPro" id="IPR020616">
    <property type="entry name" value="Thiolase_N"/>
</dbReference>
<dbReference type="Pfam" id="PF02803">
    <property type="entry name" value="Thiolase_C"/>
    <property type="match status" value="1"/>
</dbReference>
<comment type="catalytic activity">
    <reaction evidence="26">
        <text>butanoyl-CoA + acetyl-CoA = 3-oxohexanoyl-CoA + CoA</text>
        <dbReference type="Rhea" id="RHEA:31111"/>
        <dbReference type="ChEBI" id="CHEBI:57287"/>
        <dbReference type="ChEBI" id="CHEBI:57288"/>
        <dbReference type="ChEBI" id="CHEBI:57371"/>
        <dbReference type="ChEBI" id="CHEBI:62418"/>
    </reaction>
    <physiologicalReaction direction="right-to-left" evidence="26">
        <dbReference type="Rhea" id="RHEA:31113"/>
    </physiologicalReaction>
</comment>
<dbReference type="EC" id="2.3.1.16" evidence="18"/>
<comment type="catalytic activity">
    <reaction evidence="29">
        <text>octanoyl-CoA + acetyl-CoA = 3-oxodecanoyl-CoA + CoA</text>
        <dbReference type="Rhea" id="RHEA:31087"/>
        <dbReference type="ChEBI" id="CHEBI:57287"/>
        <dbReference type="ChEBI" id="CHEBI:57288"/>
        <dbReference type="ChEBI" id="CHEBI:57386"/>
        <dbReference type="ChEBI" id="CHEBI:62548"/>
    </reaction>
    <physiologicalReaction direction="right-to-left" evidence="29">
        <dbReference type="Rhea" id="RHEA:31089"/>
    </physiologicalReaction>
</comment>
<dbReference type="PROSITE" id="PS00737">
    <property type="entry name" value="THIOLASE_2"/>
    <property type="match status" value="1"/>
</dbReference>
<dbReference type="InterPro" id="IPR020615">
    <property type="entry name" value="Thiolase_acyl_enz_int_AS"/>
</dbReference>
<evidence type="ECO:0000256" key="3">
    <source>
        <dbReference type="ARBA" id="ARBA00004294"/>
    </source>
</evidence>
<dbReference type="GO" id="GO:0005783">
    <property type="term" value="C:endoplasmic reticulum"/>
    <property type="evidence" value="ECO:0007669"/>
    <property type="project" value="UniProtKB-SubCell"/>
</dbReference>
<dbReference type="GO" id="GO:0005743">
    <property type="term" value="C:mitochondrial inner membrane"/>
    <property type="evidence" value="ECO:0007669"/>
    <property type="project" value="UniProtKB-SubCell"/>
</dbReference>
<comment type="pathway">
    <text evidence="4">Lipid metabolism; fatty acid beta-oxidation.</text>
</comment>
<dbReference type="Proteomes" id="UP000694392">
    <property type="component" value="Unplaced"/>
</dbReference>
<evidence type="ECO:0000256" key="10">
    <source>
        <dbReference type="ARBA" id="ARBA00022832"/>
    </source>
</evidence>
<dbReference type="Gene3D" id="3.40.47.10">
    <property type="match status" value="1"/>
</dbReference>
<evidence type="ECO:0000256" key="9">
    <source>
        <dbReference type="ARBA" id="ARBA00022824"/>
    </source>
</evidence>
<comment type="function">
    <text evidence="21">Mitochondrial trifunctional enzyme catalyzes the last three of the four reactions of the mitochondrial beta-oxidation pathway. The mitochondrial beta-oxidation pathway is the major energy-producing process in tissues and is performed through four consecutive reactions breaking down fatty acids into acetyl-CoA. Among the enzymes involved in this pathway, the trifunctional enzyme exhibits specificity for long-chain fatty acids. Mitochondrial trifunctional enzyme is a heterotetrameric complex composed of two proteins, the trifunctional enzyme subunit alpha/HADHA carries the 2,3-enoyl-CoA hydratase and the 3-hydroxyacyl-CoA dehydrogenase activities, while the trifunctional enzyme subunit beta/HADHB described here bears the 3-ketoacyl-CoA thiolase activity.</text>
</comment>
<organism evidence="33 34">
    <name type="scientific">Sphenodon punctatus</name>
    <name type="common">Tuatara</name>
    <name type="synonym">Hatteria punctata</name>
    <dbReference type="NCBI Taxonomy" id="8508"/>
    <lineage>
        <taxon>Eukaryota</taxon>
        <taxon>Metazoa</taxon>
        <taxon>Chordata</taxon>
        <taxon>Craniata</taxon>
        <taxon>Vertebrata</taxon>
        <taxon>Euteleostomi</taxon>
        <taxon>Lepidosauria</taxon>
        <taxon>Sphenodontia</taxon>
        <taxon>Sphenodontidae</taxon>
        <taxon>Sphenodon</taxon>
    </lineage>
</organism>
<evidence type="ECO:0000256" key="6">
    <source>
        <dbReference type="ARBA" id="ARBA00022679"/>
    </source>
</evidence>
<evidence type="ECO:0000256" key="26">
    <source>
        <dbReference type="ARBA" id="ARBA00048553"/>
    </source>
</evidence>
<dbReference type="PANTHER" id="PTHR18919:SF153">
    <property type="entry name" value="TRIFUNCTIONAL ENZYME SUBUNIT BETA, MITOCHONDRIAL"/>
    <property type="match status" value="1"/>
</dbReference>
<dbReference type="Pfam" id="PF00108">
    <property type="entry name" value="Thiolase_N"/>
    <property type="match status" value="1"/>
</dbReference>
<evidence type="ECO:0000256" key="19">
    <source>
        <dbReference type="ARBA" id="ARBA00039414"/>
    </source>
</evidence>
<dbReference type="GO" id="GO:0003988">
    <property type="term" value="F:acetyl-CoA C-acyltransferase activity"/>
    <property type="evidence" value="ECO:0007669"/>
    <property type="project" value="UniProtKB-EC"/>
</dbReference>
<reference evidence="33" key="2">
    <citation type="submission" date="2025-09" db="UniProtKB">
        <authorList>
            <consortium name="Ensembl"/>
        </authorList>
    </citation>
    <scope>IDENTIFICATION</scope>
</reference>
<dbReference type="GO" id="GO:0050633">
    <property type="term" value="F:acetyl-CoA C-myristoyltransferase activity"/>
    <property type="evidence" value="ECO:0007669"/>
    <property type="project" value="UniProtKB-EC"/>
</dbReference>
<dbReference type="Ensembl" id="ENSSPUT00000005453.1">
    <property type="protein sequence ID" value="ENSSPUP00000005129.1"/>
    <property type="gene ID" value="ENSSPUG00000003973.1"/>
</dbReference>
<comment type="catalytic activity">
    <reaction evidence="28">
        <text>dodecanoyl-CoA + acetyl-CoA = 3-oxotetradecanoyl-CoA + CoA</text>
        <dbReference type="Rhea" id="RHEA:31091"/>
        <dbReference type="ChEBI" id="CHEBI:57287"/>
        <dbReference type="ChEBI" id="CHEBI:57288"/>
        <dbReference type="ChEBI" id="CHEBI:57375"/>
        <dbReference type="ChEBI" id="CHEBI:62543"/>
    </reaction>
    <physiologicalReaction direction="right-to-left" evidence="28">
        <dbReference type="Rhea" id="RHEA:31093"/>
    </physiologicalReaction>
</comment>
<dbReference type="GO" id="GO:0006635">
    <property type="term" value="P:fatty acid beta-oxidation"/>
    <property type="evidence" value="ECO:0007669"/>
    <property type="project" value="Ensembl"/>
</dbReference>
<dbReference type="EC" id="2.3.1.155" evidence="17"/>
<keyword evidence="16 30" id="KW-0012">Acyltransferase</keyword>
<keyword evidence="7" id="KW-1000">Mitochondrion outer membrane</keyword>
<comment type="subunit">
    <text evidence="22">Heterotetramer of 2 alpha/HADHA and 2 beta/HADHB subunits; forms the mitochondrial trifunctional enzyme. Also purified as higher order heterooligomers including a 4 alpha/HADHA and 4 beta/HADHB heterooligomer which physiological significance remains unclear. The mitochondrial trifunctional enzyme interacts with MTLN. Interacts with RSAD2/viperin.</text>
</comment>
<evidence type="ECO:0000259" key="31">
    <source>
        <dbReference type="Pfam" id="PF00108"/>
    </source>
</evidence>
<sequence length="555" mass="58737">MTSMLTRAVRNLPAASTWAARFSVRSLSSSSQLQAAAESKSKKTLTKSGVKNIVVVDGVRIPFLQSGTSYIDLMPHDLARAALQGLLYRTNVPKEAVDYIVYGTVIQEVKTSNVAREAALGAGFSDKTPSHTVTMACISSNQAMTTGVGLIAAGQCEAVVAGGVELMSDVPIRHSRKMRKTMLGLSRAKSMGQRLALISGIRPNYFAPELPAVAEFSTGEIMGHSADRLAAAFAVSRAEQDQYALRSHTLAKKAQDEGLLTDVVPFKVPGKDTVTKDNGIRPSSLEQMGKLRAAFVKPYGTVTAANSSFLTDGASAVLIMSEEKALAMGYKPKAYLRDFVYVSQDPKDQLLLGPTYATSKLLERAGLTMADIDAFEFHEAFAGQILANMKAMDSEWFAQNYIGRKTKVGAPPLEKFNNWGGSLSLGHPFGATGCRLVMAAAHRLKKGGGQYGLVAACAAGGQVNKIAGQPPPNRSLHVWAWERGSHGGDQKTPAYSLLLSVLSGSLAQSSPSPLEEAGSPSSSLSPCSAVALVCAVIILSLNPEDPACGDAGWPV</sequence>
<keyword evidence="11" id="KW-0809">Transit peptide</keyword>
<gene>
    <name evidence="33" type="primary">HADHB</name>
</gene>
<evidence type="ECO:0000256" key="22">
    <source>
        <dbReference type="ARBA" id="ARBA00046418"/>
    </source>
</evidence>
<evidence type="ECO:0000256" key="4">
    <source>
        <dbReference type="ARBA" id="ARBA00005005"/>
    </source>
</evidence>
<dbReference type="OMA" id="MTAFPEP"/>
<comment type="subcellular location">
    <subcellularLocation>
        <location evidence="1">Endoplasmic reticulum</location>
    </subcellularLocation>
    <subcellularLocation>
        <location evidence="2">Mitochondrion inner membrane</location>
    </subcellularLocation>
    <subcellularLocation>
        <location evidence="3">Mitochondrion outer membrane</location>
    </subcellularLocation>
</comment>
<dbReference type="NCBIfam" id="TIGR01930">
    <property type="entry name" value="AcCoA-C-Actrans"/>
    <property type="match status" value="1"/>
</dbReference>
<keyword evidence="8" id="KW-0999">Mitochondrion inner membrane</keyword>
<dbReference type="GO" id="GO:0005741">
    <property type="term" value="C:mitochondrial outer membrane"/>
    <property type="evidence" value="ECO:0007669"/>
    <property type="project" value="UniProtKB-SubCell"/>
</dbReference>
<evidence type="ECO:0000256" key="1">
    <source>
        <dbReference type="ARBA" id="ARBA00004240"/>
    </source>
</evidence>
<dbReference type="PANTHER" id="PTHR18919">
    <property type="entry name" value="ACETYL-COA C-ACYLTRANSFERASE"/>
    <property type="match status" value="1"/>
</dbReference>
<evidence type="ECO:0000256" key="14">
    <source>
        <dbReference type="ARBA" id="ARBA00023128"/>
    </source>
</evidence>
<evidence type="ECO:0000313" key="33">
    <source>
        <dbReference type="Ensembl" id="ENSSPUP00000005129.1"/>
    </source>
</evidence>
<keyword evidence="10" id="KW-0276">Fatty acid metabolism</keyword>
<keyword evidence="34" id="KW-1185">Reference proteome</keyword>
<evidence type="ECO:0000256" key="23">
    <source>
        <dbReference type="ARBA" id="ARBA00047485"/>
    </source>
</evidence>
<comment type="catalytic activity">
    <reaction evidence="23">
        <text>tetradecanoyl-CoA + acetyl-CoA = 3-oxohexadecanoyl-CoA + CoA</text>
        <dbReference type="Rhea" id="RHEA:18161"/>
        <dbReference type="ChEBI" id="CHEBI:57287"/>
        <dbReference type="ChEBI" id="CHEBI:57288"/>
        <dbReference type="ChEBI" id="CHEBI:57349"/>
        <dbReference type="ChEBI" id="CHEBI:57385"/>
        <dbReference type="EC" id="2.3.1.155"/>
    </reaction>
    <physiologicalReaction direction="right-to-left" evidence="23">
        <dbReference type="Rhea" id="RHEA:18163"/>
    </physiologicalReaction>
</comment>
<evidence type="ECO:0000256" key="28">
    <source>
        <dbReference type="ARBA" id="ARBA00049270"/>
    </source>
</evidence>
<dbReference type="InterPro" id="IPR020617">
    <property type="entry name" value="Thiolase_C"/>
</dbReference>
<evidence type="ECO:0000256" key="5">
    <source>
        <dbReference type="ARBA" id="ARBA00010982"/>
    </source>
</evidence>
<name>A0A8D0GFJ5_SPHPU</name>
<evidence type="ECO:0000256" key="12">
    <source>
        <dbReference type="ARBA" id="ARBA00022990"/>
    </source>
</evidence>
<dbReference type="SUPFAM" id="SSF53901">
    <property type="entry name" value="Thiolase-like"/>
    <property type="match status" value="2"/>
</dbReference>
<dbReference type="GO" id="GO:0016507">
    <property type="term" value="C:mitochondrial fatty acid beta-oxidation multienzyme complex"/>
    <property type="evidence" value="ECO:0007669"/>
    <property type="project" value="Ensembl"/>
</dbReference>
<dbReference type="PROSITE" id="PS00098">
    <property type="entry name" value="THIOLASE_1"/>
    <property type="match status" value="1"/>
</dbReference>
<dbReference type="GeneTree" id="ENSGT01030000234626"/>